<dbReference type="InterPro" id="IPR045864">
    <property type="entry name" value="aa-tRNA-synth_II/BPL/LPL"/>
</dbReference>
<evidence type="ECO:0000256" key="8">
    <source>
        <dbReference type="ARBA" id="ARBA00022842"/>
    </source>
</evidence>
<dbReference type="Pfam" id="PF01409">
    <property type="entry name" value="tRNA-synt_2d"/>
    <property type="match status" value="1"/>
</dbReference>
<dbReference type="InterPro" id="IPR002319">
    <property type="entry name" value="Phenylalanyl-tRNA_Synthase"/>
</dbReference>
<comment type="caution">
    <text evidence="13">The sequence shown here is derived from an EMBL/GenBank/DDBJ whole genome shotgun (WGS) entry which is preliminary data.</text>
</comment>
<evidence type="ECO:0000256" key="9">
    <source>
        <dbReference type="ARBA" id="ARBA00022917"/>
    </source>
</evidence>
<dbReference type="Proteomes" id="UP000177958">
    <property type="component" value="Unassembled WGS sequence"/>
</dbReference>
<sequence>MERGHIHPISSLIREANRIFSDMGFTFAEGPLLESEHYNFDMLNFPKDHPARDMQDTFFMKDEPGMVLRTHTSNVQGRYMESQMKKDMVPPYRVIVPGKVFRNEATDITHEAEFYQLEGLAVGEDVTLANLKGTLARFFRELFKGADVEIRFRPSFFPFTEPSVEVDMRVSGENVPEKLRGRWIEMMGAGMVHPNVLKNAGVDPAKYKGFAFGVGLDRIALLRWGIDDIRLMHSADLRFINQF</sequence>
<evidence type="ECO:0000256" key="5">
    <source>
        <dbReference type="ARBA" id="ARBA00022723"/>
    </source>
</evidence>
<feature type="domain" description="Aminoacyl-transfer RNA synthetases class-II family profile" evidence="12">
    <location>
        <begin position="10"/>
        <end position="222"/>
    </location>
</feature>
<dbReference type="InterPro" id="IPR006195">
    <property type="entry name" value="aa-tRNA-synth_II"/>
</dbReference>
<keyword evidence="10" id="KW-0030">Aminoacyl-tRNA synthetase</keyword>
<dbReference type="GO" id="GO:0006432">
    <property type="term" value="P:phenylalanyl-tRNA aminoacylation"/>
    <property type="evidence" value="ECO:0007669"/>
    <property type="project" value="InterPro"/>
</dbReference>
<dbReference type="NCBIfam" id="TIGR00468">
    <property type="entry name" value="pheS"/>
    <property type="match status" value="1"/>
</dbReference>
<keyword evidence="8" id="KW-0460">Magnesium</keyword>
<evidence type="ECO:0000256" key="1">
    <source>
        <dbReference type="ARBA" id="ARBA00004496"/>
    </source>
</evidence>
<dbReference type="PANTHER" id="PTHR11538">
    <property type="entry name" value="PHENYLALANYL-TRNA SYNTHETASE"/>
    <property type="match status" value="1"/>
</dbReference>
<keyword evidence="5" id="KW-0479">Metal-binding</keyword>
<gene>
    <name evidence="13" type="ORF">A2853_01670</name>
</gene>
<evidence type="ECO:0000313" key="13">
    <source>
        <dbReference type="EMBL" id="OGG57558.1"/>
    </source>
</evidence>
<comment type="catalytic activity">
    <reaction evidence="11">
        <text>tRNA(Phe) + L-phenylalanine + ATP = L-phenylalanyl-tRNA(Phe) + AMP + diphosphate + H(+)</text>
        <dbReference type="Rhea" id="RHEA:19413"/>
        <dbReference type="Rhea" id="RHEA-COMP:9668"/>
        <dbReference type="Rhea" id="RHEA-COMP:9699"/>
        <dbReference type="ChEBI" id="CHEBI:15378"/>
        <dbReference type="ChEBI" id="CHEBI:30616"/>
        <dbReference type="ChEBI" id="CHEBI:33019"/>
        <dbReference type="ChEBI" id="CHEBI:58095"/>
        <dbReference type="ChEBI" id="CHEBI:78442"/>
        <dbReference type="ChEBI" id="CHEBI:78531"/>
        <dbReference type="ChEBI" id="CHEBI:456215"/>
        <dbReference type="EC" id="6.1.1.20"/>
    </reaction>
</comment>
<keyword evidence="7" id="KW-0067">ATP-binding</keyword>
<evidence type="ECO:0000313" key="14">
    <source>
        <dbReference type="Proteomes" id="UP000177958"/>
    </source>
</evidence>
<evidence type="ECO:0000256" key="7">
    <source>
        <dbReference type="ARBA" id="ARBA00022840"/>
    </source>
</evidence>
<evidence type="ECO:0000256" key="3">
    <source>
        <dbReference type="ARBA" id="ARBA00022490"/>
    </source>
</evidence>
<accession>A0A1F6D800</accession>
<dbReference type="GO" id="GO:0004826">
    <property type="term" value="F:phenylalanine-tRNA ligase activity"/>
    <property type="evidence" value="ECO:0007669"/>
    <property type="project" value="UniProtKB-EC"/>
</dbReference>
<proteinExistence type="predicted"/>
<keyword evidence="3" id="KW-0963">Cytoplasm</keyword>
<dbReference type="InterPro" id="IPR004529">
    <property type="entry name" value="Phe-tRNA-synth_IIc_asu"/>
</dbReference>
<evidence type="ECO:0000256" key="4">
    <source>
        <dbReference type="ARBA" id="ARBA00022598"/>
    </source>
</evidence>
<protein>
    <recommendedName>
        <fullName evidence="2">phenylalanine--tRNA ligase</fullName>
        <ecNumber evidence="2">6.1.1.20</ecNumber>
    </recommendedName>
</protein>
<dbReference type="Gene3D" id="3.30.930.10">
    <property type="entry name" value="Bira Bifunctional Protein, Domain 2"/>
    <property type="match status" value="1"/>
</dbReference>
<dbReference type="SUPFAM" id="SSF55681">
    <property type="entry name" value="Class II aaRS and biotin synthetases"/>
    <property type="match status" value="1"/>
</dbReference>
<dbReference type="EMBL" id="MFKX01000021">
    <property type="protein sequence ID" value="OGG57558.1"/>
    <property type="molecule type" value="Genomic_DNA"/>
</dbReference>
<dbReference type="GO" id="GO:0046872">
    <property type="term" value="F:metal ion binding"/>
    <property type="evidence" value="ECO:0007669"/>
    <property type="project" value="UniProtKB-KW"/>
</dbReference>
<keyword evidence="9" id="KW-0648">Protein biosynthesis</keyword>
<evidence type="ECO:0000259" key="12">
    <source>
        <dbReference type="PROSITE" id="PS50862"/>
    </source>
</evidence>
<dbReference type="GO" id="GO:0000049">
    <property type="term" value="F:tRNA binding"/>
    <property type="evidence" value="ECO:0007669"/>
    <property type="project" value="InterPro"/>
</dbReference>
<dbReference type="EC" id="6.1.1.20" evidence="2"/>
<organism evidence="13 14">
    <name type="scientific">Candidatus Kaiserbacteria bacterium RIFCSPHIGHO2_01_FULL_55_17</name>
    <dbReference type="NCBI Taxonomy" id="1798484"/>
    <lineage>
        <taxon>Bacteria</taxon>
        <taxon>Candidatus Kaiseribacteriota</taxon>
    </lineage>
</organism>
<dbReference type="GO" id="GO:0005524">
    <property type="term" value="F:ATP binding"/>
    <property type="evidence" value="ECO:0007669"/>
    <property type="project" value="UniProtKB-KW"/>
</dbReference>
<dbReference type="PROSITE" id="PS50862">
    <property type="entry name" value="AA_TRNA_LIGASE_II"/>
    <property type="match status" value="1"/>
</dbReference>
<evidence type="ECO:0000256" key="6">
    <source>
        <dbReference type="ARBA" id="ARBA00022741"/>
    </source>
</evidence>
<keyword evidence="6" id="KW-0547">Nucleotide-binding</keyword>
<dbReference type="CDD" id="cd00496">
    <property type="entry name" value="PheRS_alpha_core"/>
    <property type="match status" value="1"/>
</dbReference>
<evidence type="ECO:0000256" key="11">
    <source>
        <dbReference type="ARBA" id="ARBA00049255"/>
    </source>
</evidence>
<dbReference type="PANTHER" id="PTHR11538:SF41">
    <property type="entry name" value="PHENYLALANINE--TRNA LIGASE, MITOCHONDRIAL"/>
    <property type="match status" value="1"/>
</dbReference>
<evidence type="ECO:0000256" key="10">
    <source>
        <dbReference type="ARBA" id="ARBA00023146"/>
    </source>
</evidence>
<dbReference type="AlphaFoldDB" id="A0A1F6D800"/>
<reference evidence="13 14" key="1">
    <citation type="journal article" date="2016" name="Nat. Commun.">
        <title>Thousands of microbial genomes shed light on interconnected biogeochemical processes in an aquifer system.</title>
        <authorList>
            <person name="Anantharaman K."/>
            <person name="Brown C.T."/>
            <person name="Hug L.A."/>
            <person name="Sharon I."/>
            <person name="Castelle C.J."/>
            <person name="Probst A.J."/>
            <person name="Thomas B.C."/>
            <person name="Singh A."/>
            <person name="Wilkins M.J."/>
            <person name="Karaoz U."/>
            <person name="Brodie E.L."/>
            <person name="Williams K.H."/>
            <person name="Hubbard S.S."/>
            <person name="Banfield J.F."/>
        </authorList>
    </citation>
    <scope>NUCLEOTIDE SEQUENCE [LARGE SCALE GENOMIC DNA]</scope>
</reference>
<dbReference type="GO" id="GO:0005737">
    <property type="term" value="C:cytoplasm"/>
    <property type="evidence" value="ECO:0007669"/>
    <property type="project" value="UniProtKB-SubCell"/>
</dbReference>
<comment type="subcellular location">
    <subcellularLocation>
        <location evidence="1">Cytoplasm</location>
    </subcellularLocation>
</comment>
<keyword evidence="4 13" id="KW-0436">Ligase</keyword>
<name>A0A1F6D800_9BACT</name>
<evidence type="ECO:0000256" key="2">
    <source>
        <dbReference type="ARBA" id="ARBA00012814"/>
    </source>
</evidence>